<evidence type="ECO:0000313" key="6">
    <source>
        <dbReference type="Proteomes" id="UP000765509"/>
    </source>
</evidence>
<dbReference type="Gene3D" id="4.10.60.10">
    <property type="entry name" value="Zinc finger, CCHC-type"/>
    <property type="match status" value="1"/>
</dbReference>
<dbReference type="Pfam" id="PF00098">
    <property type="entry name" value="zf-CCHC"/>
    <property type="match status" value="1"/>
</dbReference>
<keyword evidence="2" id="KW-0479">Metal-binding</keyword>
<feature type="compositionally biased region" description="Basic and acidic residues" evidence="3">
    <location>
        <begin position="95"/>
        <end position="110"/>
    </location>
</feature>
<evidence type="ECO:0000259" key="4">
    <source>
        <dbReference type="PROSITE" id="PS50158"/>
    </source>
</evidence>
<keyword evidence="6" id="KW-1185">Reference proteome</keyword>
<evidence type="ECO:0000256" key="1">
    <source>
        <dbReference type="ARBA" id="ARBA00022664"/>
    </source>
</evidence>
<accession>A0A9Q3EQA2</accession>
<dbReference type="Proteomes" id="UP000765509">
    <property type="component" value="Unassembled WGS sequence"/>
</dbReference>
<dbReference type="EMBL" id="AVOT02031547">
    <property type="protein sequence ID" value="MBW0525094.1"/>
    <property type="molecule type" value="Genomic_DNA"/>
</dbReference>
<dbReference type="AlphaFoldDB" id="A0A9Q3EQA2"/>
<dbReference type="InterPro" id="IPR036875">
    <property type="entry name" value="Znf_CCHC_sf"/>
</dbReference>
<name>A0A9Q3EQA2_9BASI</name>
<comment type="caution">
    <text evidence="5">The sequence shown here is derived from an EMBL/GenBank/DDBJ whole genome shotgun (WGS) entry which is preliminary data.</text>
</comment>
<protein>
    <recommendedName>
        <fullName evidence="4">CCHC-type domain-containing protein</fullName>
    </recommendedName>
</protein>
<evidence type="ECO:0000256" key="3">
    <source>
        <dbReference type="SAM" id="MobiDB-lite"/>
    </source>
</evidence>
<keyword evidence="2" id="KW-0862">Zinc</keyword>
<dbReference type="SUPFAM" id="SSF57756">
    <property type="entry name" value="Retrovirus zinc finger-like domains"/>
    <property type="match status" value="1"/>
</dbReference>
<sequence length="110" mass="12702">MWGELENAVRSRCIEQCSTEEYINALEDIVARIKIGRTWKQFDIKSPNKPRETFKPSTPSTNDKRKCHKCGGIGHLANNCLNKAIINEIEETEDHNDKEDEHDSEKDTEE</sequence>
<dbReference type="PROSITE" id="PS50158">
    <property type="entry name" value="ZF_CCHC"/>
    <property type="match status" value="1"/>
</dbReference>
<dbReference type="SMART" id="SM00343">
    <property type="entry name" value="ZnF_C2HC"/>
    <property type="match status" value="1"/>
</dbReference>
<reference evidence="5" key="1">
    <citation type="submission" date="2021-03" db="EMBL/GenBank/DDBJ databases">
        <title>Draft genome sequence of rust myrtle Austropuccinia psidii MF-1, a brazilian biotype.</title>
        <authorList>
            <person name="Quecine M.C."/>
            <person name="Pachon D.M.R."/>
            <person name="Bonatelli M.L."/>
            <person name="Correr F.H."/>
            <person name="Franceschini L.M."/>
            <person name="Leite T.F."/>
            <person name="Margarido G.R.A."/>
            <person name="Almeida C.A."/>
            <person name="Ferrarezi J.A."/>
            <person name="Labate C.A."/>
        </authorList>
    </citation>
    <scope>NUCLEOTIDE SEQUENCE</scope>
    <source>
        <strain evidence="5">MF-1</strain>
    </source>
</reference>
<proteinExistence type="predicted"/>
<dbReference type="InterPro" id="IPR001878">
    <property type="entry name" value="Znf_CCHC"/>
</dbReference>
<keyword evidence="2" id="KW-0863">Zinc-finger</keyword>
<feature type="region of interest" description="Disordered" evidence="3">
    <location>
        <begin position="44"/>
        <end position="66"/>
    </location>
</feature>
<evidence type="ECO:0000313" key="5">
    <source>
        <dbReference type="EMBL" id="MBW0525094.1"/>
    </source>
</evidence>
<dbReference type="GO" id="GO:0008270">
    <property type="term" value="F:zinc ion binding"/>
    <property type="evidence" value="ECO:0007669"/>
    <property type="project" value="UniProtKB-KW"/>
</dbReference>
<organism evidence="5 6">
    <name type="scientific">Austropuccinia psidii MF-1</name>
    <dbReference type="NCBI Taxonomy" id="1389203"/>
    <lineage>
        <taxon>Eukaryota</taxon>
        <taxon>Fungi</taxon>
        <taxon>Dikarya</taxon>
        <taxon>Basidiomycota</taxon>
        <taxon>Pucciniomycotina</taxon>
        <taxon>Pucciniomycetes</taxon>
        <taxon>Pucciniales</taxon>
        <taxon>Sphaerophragmiaceae</taxon>
        <taxon>Austropuccinia</taxon>
    </lineage>
</organism>
<dbReference type="GO" id="GO:0003676">
    <property type="term" value="F:nucleic acid binding"/>
    <property type="evidence" value="ECO:0007669"/>
    <property type="project" value="InterPro"/>
</dbReference>
<feature type="region of interest" description="Disordered" evidence="3">
    <location>
        <begin position="90"/>
        <end position="110"/>
    </location>
</feature>
<dbReference type="OrthoDB" id="2507294at2759"/>
<evidence type="ECO:0000256" key="2">
    <source>
        <dbReference type="PROSITE-ProRule" id="PRU00047"/>
    </source>
</evidence>
<keyword evidence="1" id="KW-0507">mRNA processing</keyword>
<gene>
    <name evidence="5" type="ORF">O181_064809</name>
</gene>
<dbReference type="GO" id="GO:0006397">
    <property type="term" value="P:mRNA processing"/>
    <property type="evidence" value="ECO:0007669"/>
    <property type="project" value="UniProtKB-KW"/>
</dbReference>
<feature type="domain" description="CCHC-type" evidence="4">
    <location>
        <begin position="65"/>
        <end position="80"/>
    </location>
</feature>